<keyword evidence="2" id="KW-0560">Oxidoreductase</keyword>
<sequence>MLSAGRLNVESVRPGGDQITPSNVNVPRGHIVNITSVAGAIPGVGLSDYCASKAASLRMSECLELELRQMGLQNSIHVTNVLPFLMDTRLFRGSQPLRQWLFPIVNSEYCARRVVQAVRSNERTVYVTARYRLLSIIKW</sequence>
<name>A0A183AGK4_9TREM</name>
<evidence type="ECO:0000256" key="2">
    <source>
        <dbReference type="ARBA" id="ARBA00023002"/>
    </source>
</evidence>
<dbReference type="Proteomes" id="UP000272942">
    <property type="component" value="Unassembled WGS sequence"/>
</dbReference>
<keyword evidence="4" id="KW-1185">Reference proteome</keyword>
<dbReference type="InterPro" id="IPR002347">
    <property type="entry name" value="SDR_fam"/>
</dbReference>
<dbReference type="PANTHER" id="PTHR24322">
    <property type="entry name" value="PKSB"/>
    <property type="match status" value="1"/>
</dbReference>
<protein>
    <submittedName>
        <fullName evidence="5">Dehydrogenase/reductase SDR family member 11</fullName>
    </submittedName>
</protein>
<proteinExistence type="inferred from homology"/>
<dbReference type="Pfam" id="PF00106">
    <property type="entry name" value="adh_short"/>
    <property type="match status" value="1"/>
</dbReference>
<dbReference type="PRINTS" id="PR00081">
    <property type="entry name" value="GDHRDH"/>
</dbReference>
<dbReference type="GO" id="GO:0016616">
    <property type="term" value="F:oxidoreductase activity, acting on the CH-OH group of donors, NAD or NADP as acceptor"/>
    <property type="evidence" value="ECO:0007669"/>
    <property type="project" value="TreeGrafter"/>
</dbReference>
<reference evidence="3 4" key="2">
    <citation type="submission" date="2018-11" db="EMBL/GenBank/DDBJ databases">
        <authorList>
            <consortium name="Pathogen Informatics"/>
        </authorList>
    </citation>
    <scope>NUCLEOTIDE SEQUENCE [LARGE SCALE GENOMIC DNA]</scope>
    <source>
        <strain evidence="3 4">Egypt</strain>
    </source>
</reference>
<organism evidence="5">
    <name type="scientific">Echinostoma caproni</name>
    <dbReference type="NCBI Taxonomy" id="27848"/>
    <lineage>
        <taxon>Eukaryota</taxon>
        <taxon>Metazoa</taxon>
        <taxon>Spiralia</taxon>
        <taxon>Lophotrochozoa</taxon>
        <taxon>Platyhelminthes</taxon>
        <taxon>Trematoda</taxon>
        <taxon>Digenea</taxon>
        <taxon>Plagiorchiida</taxon>
        <taxon>Echinostomata</taxon>
        <taxon>Echinostomatoidea</taxon>
        <taxon>Echinostomatidae</taxon>
        <taxon>Echinostoma</taxon>
    </lineage>
</organism>
<evidence type="ECO:0000313" key="3">
    <source>
        <dbReference type="EMBL" id="VDP77382.1"/>
    </source>
</evidence>
<dbReference type="SUPFAM" id="SSF51735">
    <property type="entry name" value="NAD(P)-binding Rossmann-fold domains"/>
    <property type="match status" value="1"/>
</dbReference>
<dbReference type="WBParaSite" id="ECPE_0000610201-mRNA-1">
    <property type="protein sequence ID" value="ECPE_0000610201-mRNA-1"/>
    <property type="gene ID" value="ECPE_0000610201"/>
</dbReference>
<dbReference type="InterPro" id="IPR036291">
    <property type="entry name" value="NAD(P)-bd_dom_sf"/>
</dbReference>
<dbReference type="PANTHER" id="PTHR24322:SF736">
    <property type="entry name" value="RETINOL DEHYDROGENASE 10"/>
    <property type="match status" value="1"/>
</dbReference>
<dbReference type="EMBL" id="UZAN01043020">
    <property type="protein sequence ID" value="VDP77382.1"/>
    <property type="molecule type" value="Genomic_DNA"/>
</dbReference>
<dbReference type="OrthoDB" id="10253736at2759"/>
<dbReference type="Gene3D" id="3.40.50.720">
    <property type="entry name" value="NAD(P)-binding Rossmann-like Domain"/>
    <property type="match status" value="1"/>
</dbReference>
<gene>
    <name evidence="3" type="ORF">ECPE_LOCUS6089</name>
</gene>
<evidence type="ECO:0000256" key="1">
    <source>
        <dbReference type="ARBA" id="ARBA00006484"/>
    </source>
</evidence>
<reference evidence="5" key="1">
    <citation type="submission" date="2016-06" db="UniProtKB">
        <authorList>
            <consortium name="WormBaseParasite"/>
        </authorList>
    </citation>
    <scope>IDENTIFICATION</scope>
</reference>
<evidence type="ECO:0000313" key="4">
    <source>
        <dbReference type="Proteomes" id="UP000272942"/>
    </source>
</evidence>
<evidence type="ECO:0000313" key="5">
    <source>
        <dbReference type="WBParaSite" id="ECPE_0000610201-mRNA-1"/>
    </source>
</evidence>
<dbReference type="AlphaFoldDB" id="A0A183AGK4"/>
<accession>A0A183AGK4</accession>
<comment type="similarity">
    <text evidence="1">Belongs to the short-chain dehydrogenases/reductases (SDR) family.</text>
</comment>